<dbReference type="EMBL" id="KB467865">
    <property type="protein sequence ID" value="PCH35839.1"/>
    <property type="molecule type" value="Genomic_DNA"/>
</dbReference>
<gene>
    <name evidence="11" type="ORF">WOLCODRAFT_20189</name>
</gene>
<dbReference type="InterPro" id="IPR011009">
    <property type="entry name" value="Kinase-like_dom_sf"/>
</dbReference>
<evidence type="ECO:0000256" key="5">
    <source>
        <dbReference type="ARBA" id="ARBA00022777"/>
    </source>
</evidence>
<feature type="compositionally biased region" description="Low complexity" evidence="9">
    <location>
        <begin position="729"/>
        <end position="757"/>
    </location>
</feature>
<feature type="compositionally biased region" description="Low complexity" evidence="9">
    <location>
        <begin position="667"/>
        <end position="688"/>
    </location>
</feature>
<dbReference type="PANTHER" id="PTHR44899">
    <property type="entry name" value="CAMK FAMILY PROTEIN KINASE"/>
    <property type="match status" value="1"/>
</dbReference>
<dbReference type="Proteomes" id="UP000218811">
    <property type="component" value="Unassembled WGS sequence"/>
</dbReference>
<dbReference type="PROSITE" id="PS00108">
    <property type="entry name" value="PROTEIN_KINASE_ST"/>
    <property type="match status" value="1"/>
</dbReference>
<keyword evidence="5 11" id="KW-0418">Kinase</keyword>
<dbReference type="PANTHER" id="PTHR44899:SF3">
    <property type="entry name" value="SERINE_THREONINE-PROTEIN KINASE NEK1"/>
    <property type="match status" value="1"/>
</dbReference>
<keyword evidence="2" id="KW-0723">Serine/threonine-protein kinase</keyword>
<dbReference type="PROSITE" id="PS50011">
    <property type="entry name" value="PROTEIN_KINASE_DOM"/>
    <property type="match status" value="1"/>
</dbReference>
<evidence type="ECO:0000256" key="6">
    <source>
        <dbReference type="ARBA" id="ARBA00022840"/>
    </source>
</evidence>
<evidence type="ECO:0000256" key="4">
    <source>
        <dbReference type="ARBA" id="ARBA00022741"/>
    </source>
</evidence>
<evidence type="ECO:0000256" key="1">
    <source>
        <dbReference type="ARBA" id="ARBA00012513"/>
    </source>
</evidence>
<keyword evidence="12" id="KW-1185">Reference proteome</keyword>
<feature type="region of interest" description="Disordered" evidence="9">
    <location>
        <begin position="592"/>
        <end position="812"/>
    </location>
</feature>
<dbReference type="GO" id="GO:0005524">
    <property type="term" value="F:ATP binding"/>
    <property type="evidence" value="ECO:0007669"/>
    <property type="project" value="UniProtKB-KW"/>
</dbReference>
<feature type="region of interest" description="Disordered" evidence="9">
    <location>
        <begin position="833"/>
        <end position="885"/>
    </location>
</feature>
<keyword evidence="4" id="KW-0547">Nucleotide-binding</keyword>
<dbReference type="Gene3D" id="1.10.510.10">
    <property type="entry name" value="Transferase(Phosphotransferase) domain 1"/>
    <property type="match status" value="1"/>
</dbReference>
<evidence type="ECO:0000256" key="3">
    <source>
        <dbReference type="ARBA" id="ARBA00022679"/>
    </source>
</evidence>
<evidence type="ECO:0000256" key="9">
    <source>
        <dbReference type="SAM" id="MobiDB-lite"/>
    </source>
</evidence>
<reference evidence="11 12" key="1">
    <citation type="journal article" date="2012" name="Science">
        <title>The Paleozoic origin of enzymatic lignin decomposition reconstructed from 31 fungal genomes.</title>
        <authorList>
            <person name="Floudas D."/>
            <person name="Binder M."/>
            <person name="Riley R."/>
            <person name="Barry K."/>
            <person name="Blanchette R.A."/>
            <person name="Henrissat B."/>
            <person name="Martinez A.T."/>
            <person name="Otillar R."/>
            <person name="Spatafora J.W."/>
            <person name="Yadav J.S."/>
            <person name="Aerts A."/>
            <person name="Benoit I."/>
            <person name="Boyd A."/>
            <person name="Carlson A."/>
            <person name="Copeland A."/>
            <person name="Coutinho P.M."/>
            <person name="de Vries R.P."/>
            <person name="Ferreira P."/>
            <person name="Findley K."/>
            <person name="Foster B."/>
            <person name="Gaskell J."/>
            <person name="Glotzer D."/>
            <person name="Gorecki P."/>
            <person name="Heitman J."/>
            <person name="Hesse C."/>
            <person name="Hori C."/>
            <person name="Igarashi K."/>
            <person name="Jurgens J.A."/>
            <person name="Kallen N."/>
            <person name="Kersten P."/>
            <person name="Kohler A."/>
            <person name="Kuees U."/>
            <person name="Kumar T.K.A."/>
            <person name="Kuo A."/>
            <person name="LaButti K."/>
            <person name="Larrondo L.F."/>
            <person name="Lindquist E."/>
            <person name="Ling A."/>
            <person name="Lombard V."/>
            <person name="Lucas S."/>
            <person name="Lundell T."/>
            <person name="Martin R."/>
            <person name="McLaughlin D.J."/>
            <person name="Morgenstern I."/>
            <person name="Morin E."/>
            <person name="Murat C."/>
            <person name="Nagy L.G."/>
            <person name="Nolan M."/>
            <person name="Ohm R.A."/>
            <person name="Patyshakuliyeva A."/>
            <person name="Rokas A."/>
            <person name="Ruiz-Duenas F.J."/>
            <person name="Sabat G."/>
            <person name="Salamov A."/>
            <person name="Samejima M."/>
            <person name="Schmutz J."/>
            <person name="Slot J.C."/>
            <person name="St John F."/>
            <person name="Stenlid J."/>
            <person name="Sun H."/>
            <person name="Sun S."/>
            <person name="Syed K."/>
            <person name="Tsang A."/>
            <person name="Wiebenga A."/>
            <person name="Young D."/>
            <person name="Pisabarro A."/>
            <person name="Eastwood D.C."/>
            <person name="Martin F."/>
            <person name="Cullen D."/>
            <person name="Grigoriev I.V."/>
            <person name="Hibbett D.S."/>
        </authorList>
    </citation>
    <scope>NUCLEOTIDE SEQUENCE [LARGE SCALE GENOMIC DNA]</scope>
    <source>
        <strain evidence="11 12">MD-104</strain>
    </source>
</reference>
<evidence type="ECO:0000256" key="7">
    <source>
        <dbReference type="ARBA" id="ARBA00047899"/>
    </source>
</evidence>
<sequence length="885" mass="96528">MASPLDQYEPLDIIGTGSFGIIRKVRRKADGVVSRVAVRSLAGADALQIFARKELNFERMSERDRKQIVSEVNILKDLHHEHIVRYHDRHVDRDAGVLYILMEYCGGGDLASVIKQAQRHSRPIPEDTVWNYFMQILLALNHCHHPQVHGRGSDVDGREKRAQILHRDIKPDNIFLDENHIVKLGDFGLSKALVQASFANTYVGTPYYMSPELMQEKAYDSKSDIWSLGCLIYELCALKPPFHEAKTHAELSILIRNGRIPPLPKGYSTSLSNVIKSMLNLNPAMRPSAAQLLAHERLDLAFKVNETQKLLTTVKSHKATLQARERDLAAREAAAAEREAKVAAALQAKDDELAALRVLLAQAEAAVLARIREAVARRDEELRAMVLAQERDVAARIARREEEIMEAVRRREEEIERMWVDWEAKTRRAMEQAVEERMVWVRGMAAENDRERERLDGVRLELERKMAAMEENASANAYGGDRKGTAPTRPKGKTPLEEVKNILAPLARLAASPEATPVKAAAALPPVLPASTFETPRAAALRDPPPSAMKGVILTATGEPVATPTPAELRKLFADTPRVGLNFTKIFDFSERDDAESDADGYQTDTRPPPPQARRRSTQGGGSASPSEDGERTPQQAVRPTRMRRPSIRRQSQGLVLPEPEPRRSSPEAAAPQPSSSADAASARPATTARRRLSRVPSSSGSGTTQKTPASAAASSSGSEKRTTPPSAPSSSSSTETMSSTSSGASSSSGNSRTANTVSFPLRQPPPPVYDLSDEENLPSPFLKKADREAFARTASAPAPPAPAPSGHQQANLRVTARKSTATLRAMAVVNSAATTNSATTQAAAKAGTFQSRTRTAAAGTSAIRPSIAKAHKASEEARKTLFRP</sequence>
<keyword evidence="6" id="KW-0067">ATP-binding</keyword>
<protein>
    <recommendedName>
        <fullName evidence="1">non-specific serine/threonine protein kinase</fullName>
        <ecNumber evidence="1">2.7.11.1</ecNumber>
    </recommendedName>
</protein>
<evidence type="ECO:0000313" key="12">
    <source>
        <dbReference type="Proteomes" id="UP000218811"/>
    </source>
</evidence>
<dbReference type="InterPro" id="IPR008271">
    <property type="entry name" value="Ser/Thr_kinase_AS"/>
</dbReference>
<evidence type="ECO:0000256" key="8">
    <source>
        <dbReference type="ARBA" id="ARBA00048679"/>
    </source>
</evidence>
<dbReference type="SUPFAM" id="SSF56112">
    <property type="entry name" value="Protein kinase-like (PK-like)"/>
    <property type="match status" value="1"/>
</dbReference>
<evidence type="ECO:0000259" key="10">
    <source>
        <dbReference type="PROSITE" id="PS50011"/>
    </source>
</evidence>
<feature type="domain" description="Protein kinase" evidence="10">
    <location>
        <begin position="8"/>
        <end position="298"/>
    </location>
</feature>
<dbReference type="GO" id="GO:0004674">
    <property type="term" value="F:protein serine/threonine kinase activity"/>
    <property type="evidence" value="ECO:0007669"/>
    <property type="project" value="UniProtKB-KW"/>
</dbReference>
<keyword evidence="3" id="KW-0808">Transferase</keyword>
<dbReference type="OMA" id="ARMWAEW"/>
<organism evidence="11 12">
    <name type="scientific">Wolfiporia cocos (strain MD-104)</name>
    <name type="common">Brown rot fungus</name>
    <dbReference type="NCBI Taxonomy" id="742152"/>
    <lineage>
        <taxon>Eukaryota</taxon>
        <taxon>Fungi</taxon>
        <taxon>Dikarya</taxon>
        <taxon>Basidiomycota</taxon>
        <taxon>Agaricomycotina</taxon>
        <taxon>Agaricomycetes</taxon>
        <taxon>Polyporales</taxon>
        <taxon>Phaeolaceae</taxon>
        <taxon>Wolfiporia</taxon>
    </lineage>
</organism>
<evidence type="ECO:0000313" key="11">
    <source>
        <dbReference type="EMBL" id="PCH35839.1"/>
    </source>
</evidence>
<dbReference type="Gene3D" id="3.30.200.20">
    <property type="entry name" value="Phosphorylase Kinase, domain 1"/>
    <property type="match status" value="2"/>
</dbReference>
<dbReference type="AlphaFoldDB" id="A0A2H3JAR2"/>
<dbReference type="SMART" id="SM00220">
    <property type="entry name" value="S_TKc"/>
    <property type="match status" value="1"/>
</dbReference>
<dbReference type="InterPro" id="IPR000719">
    <property type="entry name" value="Prot_kinase_dom"/>
</dbReference>
<dbReference type="STRING" id="742152.A0A2H3JAR2"/>
<evidence type="ECO:0000256" key="2">
    <source>
        <dbReference type="ARBA" id="ARBA00022527"/>
    </source>
</evidence>
<comment type="catalytic activity">
    <reaction evidence="8">
        <text>L-seryl-[protein] + ATP = O-phospho-L-seryl-[protein] + ADP + H(+)</text>
        <dbReference type="Rhea" id="RHEA:17989"/>
        <dbReference type="Rhea" id="RHEA-COMP:9863"/>
        <dbReference type="Rhea" id="RHEA-COMP:11604"/>
        <dbReference type="ChEBI" id="CHEBI:15378"/>
        <dbReference type="ChEBI" id="CHEBI:29999"/>
        <dbReference type="ChEBI" id="CHEBI:30616"/>
        <dbReference type="ChEBI" id="CHEBI:83421"/>
        <dbReference type="ChEBI" id="CHEBI:456216"/>
        <dbReference type="EC" id="2.7.11.1"/>
    </reaction>
</comment>
<name>A0A2H3JAR2_WOLCO</name>
<dbReference type="Pfam" id="PF00069">
    <property type="entry name" value="Pkinase"/>
    <property type="match status" value="1"/>
</dbReference>
<dbReference type="InterPro" id="IPR051131">
    <property type="entry name" value="NEK_Ser/Thr_kinase_NIMA"/>
</dbReference>
<dbReference type="EC" id="2.7.11.1" evidence="1"/>
<comment type="catalytic activity">
    <reaction evidence="7">
        <text>L-threonyl-[protein] + ATP = O-phospho-L-threonyl-[protein] + ADP + H(+)</text>
        <dbReference type="Rhea" id="RHEA:46608"/>
        <dbReference type="Rhea" id="RHEA-COMP:11060"/>
        <dbReference type="Rhea" id="RHEA-COMP:11605"/>
        <dbReference type="ChEBI" id="CHEBI:15378"/>
        <dbReference type="ChEBI" id="CHEBI:30013"/>
        <dbReference type="ChEBI" id="CHEBI:30616"/>
        <dbReference type="ChEBI" id="CHEBI:61977"/>
        <dbReference type="ChEBI" id="CHEBI:456216"/>
        <dbReference type="EC" id="2.7.11.1"/>
    </reaction>
</comment>
<dbReference type="OrthoDB" id="10250725at2759"/>
<feature type="compositionally biased region" description="Basic and acidic residues" evidence="9">
    <location>
        <begin position="873"/>
        <end position="885"/>
    </location>
</feature>
<proteinExistence type="predicted"/>
<accession>A0A2H3JAR2</accession>
<feature type="compositionally biased region" description="Low complexity" evidence="9">
    <location>
        <begin position="833"/>
        <end position="863"/>
    </location>
</feature>
<dbReference type="CDD" id="cd08217">
    <property type="entry name" value="STKc_Nek2"/>
    <property type="match status" value="1"/>
</dbReference>
<feature type="compositionally biased region" description="Polar residues" evidence="9">
    <location>
        <begin position="696"/>
        <end position="709"/>
    </location>
</feature>